<dbReference type="Gene3D" id="3.40.190.10">
    <property type="entry name" value="Periplasmic binding protein-like II"/>
    <property type="match status" value="2"/>
</dbReference>
<feature type="signal peptide" evidence="1">
    <location>
        <begin position="1"/>
        <end position="22"/>
    </location>
</feature>
<accession>A0A844W3M2</accession>
<gene>
    <name evidence="2" type="ORF">GLS40_10250</name>
</gene>
<dbReference type="SUPFAM" id="SSF53850">
    <property type="entry name" value="Periplasmic binding protein-like II"/>
    <property type="match status" value="1"/>
</dbReference>
<sequence>MKRITSAIGAMMLAAAVPLVAAAQDARLPNTLFWTTYDTGGSNHATAVALSSILKKEQGVNMRILTAGNGTAQQTTLRIGKSDFVLAGFDVYFAQEGAVLFGTREWGPQPVRLVVTSNPNDSQALAVDPALGIAHPSELKGLRIAYVEGSTSIDQALNALIMGCGGLDWSDVEKVSVPGFGASVDAYINDDVDVYYTVTGSSTSIKADSSSRGLGWVPIPHDDEACWSAIRASDPRWIKKVATEGVNVPSSGIELAASPDMILNTYADRDAGYVHAMVKAIYDNFETFKASVPKAYGFATDRQLLPYVVPYHDGAVQYFKEAGLWSDEAQKEQDRLIERQNVLKAAWDEVVAQDISDDADFAKAWQKLRRERLEEAGFSVTLASW</sequence>
<dbReference type="PANTHER" id="PTHR42941:SF1">
    <property type="entry name" value="SLL1037 PROTEIN"/>
    <property type="match status" value="1"/>
</dbReference>
<feature type="chain" id="PRO_5032591200" evidence="1">
    <location>
        <begin position="23"/>
        <end position="385"/>
    </location>
</feature>
<dbReference type="EMBL" id="WNXQ01000005">
    <property type="protein sequence ID" value="MWB78407.1"/>
    <property type="molecule type" value="Genomic_DNA"/>
</dbReference>
<reference evidence="2 3" key="1">
    <citation type="submission" date="2019-11" db="EMBL/GenBank/DDBJ databases">
        <title>Pseudooceanicola pacifica sp. nov., isolated from deep-sea sediment of the Pacific Ocean.</title>
        <authorList>
            <person name="Lyu L."/>
        </authorList>
    </citation>
    <scope>NUCLEOTIDE SEQUENCE [LARGE SCALE GENOMIC DNA]</scope>
    <source>
        <strain evidence="2 3">216_PA32_1</strain>
    </source>
</reference>
<dbReference type="NCBIfam" id="TIGR02122">
    <property type="entry name" value="TRAP_TAXI"/>
    <property type="match status" value="1"/>
</dbReference>
<evidence type="ECO:0000313" key="3">
    <source>
        <dbReference type="Proteomes" id="UP000443843"/>
    </source>
</evidence>
<dbReference type="AlphaFoldDB" id="A0A844W3M2"/>
<evidence type="ECO:0000256" key="1">
    <source>
        <dbReference type="SAM" id="SignalP"/>
    </source>
</evidence>
<keyword evidence="1" id="KW-0732">Signal</keyword>
<dbReference type="PANTHER" id="PTHR42941">
    <property type="entry name" value="SLL1037 PROTEIN"/>
    <property type="match status" value="1"/>
</dbReference>
<name>A0A844W3M2_9RHOB</name>
<protein>
    <submittedName>
        <fullName evidence="2">TAXI family TRAP transporter solute-binding subunit</fullName>
    </submittedName>
</protein>
<dbReference type="RefSeq" id="WP_160382687.1">
    <property type="nucleotide sequence ID" value="NZ_WNXQ01000005.1"/>
</dbReference>
<dbReference type="Proteomes" id="UP000443843">
    <property type="component" value="Unassembled WGS sequence"/>
</dbReference>
<comment type="caution">
    <text evidence="2">The sequence shown here is derived from an EMBL/GenBank/DDBJ whole genome shotgun (WGS) entry which is preliminary data.</text>
</comment>
<keyword evidence="3" id="KW-1185">Reference proteome</keyword>
<proteinExistence type="predicted"/>
<dbReference type="Pfam" id="PF16868">
    <property type="entry name" value="NMT1_3"/>
    <property type="match status" value="1"/>
</dbReference>
<evidence type="ECO:0000313" key="2">
    <source>
        <dbReference type="EMBL" id="MWB78407.1"/>
    </source>
</evidence>
<organism evidence="2 3">
    <name type="scientific">Pseudooceanicola pacificus</name>
    <dbReference type="NCBI Taxonomy" id="2676438"/>
    <lineage>
        <taxon>Bacteria</taxon>
        <taxon>Pseudomonadati</taxon>
        <taxon>Pseudomonadota</taxon>
        <taxon>Alphaproteobacteria</taxon>
        <taxon>Rhodobacterales</taxon>
        <taxon>Paracoccaceae</taxon>
        <taxon>Pseudooceanicola</taxon>
    </lineage>
</organism>
<dbReference type="InterPro" id="IPR011852">
    <property type="entry name" value="TRAP_TAXI"/>
</dbReference>